<accession>A0A2M7DDN6</accession>
<evidence type="ECO:0000313" key="2">
    <source>
        <dbReference type="EMBL" id="PIV46961.1"/>
    </source>
</evidence>
<sequence>MIYFSFFKMKNFFIKIKKNKTAIFCIVIFCIFSFLIGSFSFAQSTANPVAVAGKAITEGVGLAVATLLSWIAWAFNMVFGLLLTLLISILVNVAQFSNIIDVEAVKQGWIIVRDLCNMFFILILLIIAFATILRQENYSIKKLLPKLLIMAVLINFSKTIFGLLIDFSQVIMLTFVNGFAQHGAANFISMFQTGDIMKMWGGSAEVNAWSTVVAIIAGVIALIITNIVVLVMLAILVMRIIMLWIYTILSPFVFLGFAFPPIQKYTGQIWEDFTKQLVVGPVLAFFIWLALATASDSSNKLGEGVITKGAEICAGPSVLFCSGPFQTFIITIGLLMGGMMVAQQMGGAAGSIAGKGLAKAQGVLTGAAKLAASPLKGAKMGAGALADYGIDKLHQKTGVDLNLPRAWKGMQAKRAERKADRYSEGMIKAGQVMAEGGAIHGMLAMTGSPGDAWDQITTHKGLRLTGLGKRLKGGRRMAESREEYEKEIKKPESELKTLEEERAGVLSLGEFEEQRKPREGRIKEIDDEIMMKEAEIRKPENFGKTSPIREEIIKLEEEKAEKDKEITDLSGRVDDGKAVSLDSQIENKKGEVGKAKKKYQPMIEKNVPAYTFEARAAEQKAVSEKTGKIK</sequence>
<feature type="transmembrane region" description="Helical" evidence="1">
    <location>
        <begin position="243"/>
        <end position="261"/>
    </location>
</feature>
<feature type="transmembrane region" description="Helical" evidence="1">
    <location>
        <begin position="170"/>
        <end position="188"/>
    </location>
</feature>
<feature type="transmembrane region" description="Helical" evidence="1">
    <location>
        <begin position="273"/>
        <end position="291"/>
    </location>
</feature>
<dbReference type="EMBL" id="PETV01000069">
    <property type="protein sequence ID" value="PIV46961.1"/>
    <property type="molecule type" value="Genomic_DNA"/>
</dbReference>
<evidence type="ECO:0000313" key="3">
    <source>
        <dbReference type="Proteomes" id="UP000229030"/>
    </source>
</evidence>
<keyword evidence="1" id="KW-1133">Transmembrane helix</keyword>
<dbReference type="CDD" id="cd22265">
    <property type="entry name" value="UDM1_RNF168"/>
    <property type="match status" value="1"/>
</dbReference>
<feature type="non-terminal residue" evidence="2">
    <location>
        <position position="630"/>
    </location>
</feature>
<feature type="transmembrane region" description="Helical" evidence="1">
    <location>
        <begin position="21"/>
        <end position="42"/>
    </location>
</feature>
<comment type="caution">
    <text evidence="2">The sequence shown here is derived from an EMBL/GenBank/DDBJ whole genome shotgun (WGS) entry which is preliminary data.</text>
</comment>
<keyword evidence="1" id="KW-0472">Membrane</keyword>
<proteinExistence type="predicted"/>
<dbReference type="AlphaFoldDB" id="A0A2M7DDN6"/>
<feature type="transmembrane region" description="Helical" evidence="1">
    <location>
        <begin position="147"/>
        <end position="165"/>
    </location>
</feature>
<name>A0A2M7DDN6_9BACT</name>
<feature type="transmembrane region" description="Helical" evidence="1">
    <location>
        <begin position="70"/>
        <end position="94"/>
    </location>
</feature>
<keyword evidence="1" id="KW-0812">Transmembrane</keyword>
<feature type="transmembrane region" description="Helical" evidence="1">
    <location>
        <begin position="115"/>
        <end position="135"/>
    </location>
</feature>
<organism evidence="2 3">
    <name type="scientific">bacterium (Candidatus Gribaldobacteria) CG02_land_8_20_14_3_00_41_15</name>
    <dbReference type="NCBI Taxonomy" id="2014270"/>
    <lineage>
        <taxon>Bacteria</taxon>
        <taxon>Candidatus Gribaldobacteria</taxon>
    </lineage>
</organism>
<evidence type="ECO:0000256" key="1">
    <source>
        <dbReference type="SAM" id="Phobius"/>
    </source>
</evidence>
<reference evidence="3" key="1">
    <citation type="submission" date="2017-09" db="EMBL/GenBank/DDBJ databases">
        <title>Depth-based differentiation of microbial function through sediment-hosted aquifers and enrichment of novel symbionts in the deep terrestrial subsurface.</title>
        <authorList>
            <person name="Probst A.J."/>
            <person name="Ladd B."/>
            <person name="Jarett J.K."/>
            <person name="Geller-Mcgrath D.E."/>
            <person name="Sieber C.M.K."/>
            <person name="Emerson J.B."/>
            <person name="Anantharaman K."/>
            <person name="Thomas B.C."/>
            <person name="Malmstrom R."/>
            <person name="Stieglmeier M."/>
            <person name="Klingl A."/>
            <person name="Woyke T."/>
            <person name="Ryan C.M."/>
            <person name="Banfield J.F."/>
        </authorList>
    </citation>
    <scope>NUCLEOTIDE SEQUENCE [LARGE SCALE GENOMIC DNA]</scope>
</reference>
<feature type="transmembrane region" description="Helical" evidence="1">
    <location>
        <begin position="208"/>
        <end position="236"/>
    </location>
</feature>
<protein>
    <submittedName>
        <fullName evidence="2">Uncharacterized protein</fullName>
    </submittedName>
</protein>
<gene>
    <name evidence="2" type="ORF">COS21_02545</name>
</gene>
<dbReference type="Proteomes" id="UP000229030">
    <property type="component" value="Unassembled WGS sequence"/>
</dbReference>